<reference evidence="5" key="2">
    <citation type="submission" date="2020-10" db="UniProtKB">
        <authorList>
            <consortium name="WormBaseParasite"/>
        </authorList>
    </citation>
    <scope>IDENTIFICATION</scope>
</reference>
<feature type="signal peptide" evidence="3">
    <location>
        <begin position="1"/>
        <end position="21"/>
    </location>
</feature>
<feature type="chain" id="PRO_5028923207" evidence="3">
    <location>
        <begin position="22"/>
        <end position="332"/>
    </location>
</feature>
<protein>
    <submittedName>
        <fullName evidence="5">Sortilin_C domain-containing protein</fullName>
    </submittedName>
</protein>
<name>A0A7E4VHG2_PANRE</name>
<dbReference type="WBParaSite" id="Pan_g21062.t1">
    <property type="protein sequence ID" value="Pan_g21062.t1"/>
    <property type="gene ID" value="Pan_g21062"/>
</dbReference>
<keyword evidence="4" id="KW-1185">Reference proteome</keyword>
<dbReference type="Proteomes" id="UP000492821">
    <property type="component" value="Unassembled WGS sequence"/>
</dbReference>
<dbReference type="AlphaFoldDB" id="A0A7E4VHG2"/>
<feature type="transmembrane region" description="Helical" evidence="2">
    <location>
        <begin position="229"/>
        <end position="253"/>
    </location>
</feature>
<accession>A0A7E4VHG2</accession>
<evidence type="ECO:0000313" key="5">
    <source>
        <dbReference type="WBParaSite" id="Pan_g21062.t1"/>
    </source>
</evidence>
<evidence type="ECO:0000256" key="2">
    <source>
        <dbReference type="SAM" id="Phobius"/>
    </source>
</evidence>
<sequence length="332" mass="36595">MAGSRWALAIGLMLLIPIVQSETCTPWYEGSIINTKTILPMLRSHDQGDYRPIFFKKDTVLVQDKITWFYLEASNVLPTVAPLGSCNEVEHLQWFRSTEDCPFLDYNATNCNCADVPDAQNLMRVGVRQNSTGDCTLYIKLSQTTKEGGYKHVVIKSLKDDMVAAERNAKNKKIDHSHLWTDPTTTTTASTTTTITAQTKQNEESKSTTKEVAQANVFKNSTAYGGISIPILVACFFGALLVGGFIVTAIVLADVVIRRRADYSTASTTNGVPFSATAVTTLSKQSVDDPLMEKNEASKKKTQNSVSKKNSQKSKADSLVANVYHNDYQNLQ</sequence>
<feature type="region of interest" description="Disordered" evidence="1">
    <location>
        <begin position="287"/>
        <end position="332"/>
    </location>
</feature>
<evidence type="ECO:0000256" key="1">
    <source>
        <dbReference type="SAM" id="MobiDB-lite"/>
    </source>
</evidence>
<keyword evidence="2" id="KW-0812">Transmembrane</keyword>
<proteinExistence type="predicted"/>
<keyword evidence="3" id="KW-0732">Signal</keyword>
<organism evidence="4 5">
    <name type="scientific">Panagrellus redivivus</name>
    <name type="common">Microworm</name>
    <dbReference type="NCBI Taxonomy" id="6233"/>
    <lineage>
        <taxon>Eukaryota</taxon>
        <taxon>Metazoa</taxon>
        <taxon>Ecdysozoa</taxon>
        <taxon>Nematoda</taxon>
        <taxon>Chromadorea</taxon>
        <taxon>Rhabditida</taxon>
        <taxon>Tylenchina</taxon>
        <taxon>Panagrolaimomorpha</taxon>
        <taxon>Panagrolaimoidea</taxon>
        <taxon>Panagrolaimidae</taxon>
        <taxon>Panagrellus</taxon>
    </lineage>
</organism>
<evidence type="ECO:0000313" key="4">
    <source>
        <dbReference type="Proteomes" id="UP000492821"/>
    </source>
</evidence>
<reference evidence="4" key="1">
    <citation type="journal article" date="2013" name="Genetics">
        <title>The draft genome and transcriptome of Panagrellus redivivus are shaped by the harsh demands of a free-living lifestyle.</title>
        <authorList>
            <person name="Srinivasan J."/>
            <person name="Dillman A.R."/>
            <person name="Macchietto M.G."/>
            <person name="Heikkinen L."/>
            <person name="Lakso M."/>
            <person name="Fracchia K.M."/>
            <person name="Antoshechkin I."/>
            <person name="Mortazavi A."/>
            <person name="Wong G."/>
            <person name="Sternberg P.W."/>
        </authorList>
    </citation>
    <scope>NUCLEOTIDE SEQUENCE [LARGE SCALE GENOMIC DNA]</scope>
    <source>
        <strain evidence="4">MT8872</strain>
    </source>
</reference>
<evidence type="ECO:0000256" key="3">
    <source>
        <dbReference type="SAM" id="SignalP"/>
    </source>
</evidence>
<keyword evidence="2" id="KW-0472">Membrane</keyword>
<keyword evidence="2" id="KW-1133">Transmembrane helix</keyword>